<dbReference type="EMBL" id="FN320392">
    <property type="protein sequence ID" value="CAX76118.1"/>
    <property type="molecule type" value="mRNA"/>
</dbReference>
<proteinExistence type="evidence at transcript level"/>
<protein>
    <recommendedName>
        <fullName evidence="3">MICOS complex subunit</fullName>
    </recommendedName>
</protein>
<evidence type="ECO:0000313" key="2">
    <source>
        <dbReference type="EMBL" id="CAX76123.1"/>
    </source>
</evidence>
<accession>C1LN45</accession>
<dbReference type="EMBL" id="FN320391">
    <property type="protein sequence ID" value="CAX76117.1"/>
    <property type="molecule type" value="mRNA"/>
</dbReference>
<dbReference type="EMBL" id="FN315212">
    <property type="protein sequence ID" value="CAX70944.1"/>
    <property type="molecule type" value="mRNA"/>
</dbReference>
<feature type="transmembrane region" description="Helical" evidence="1">
    <location>
        <begin position="76"/>
        <end position="95"/>
    </location>
</feature>
<keyword evidence="1" id="KW-1133">Transmembrane helix</keyword>
<reference evidence="2" key="1">
    <citation type="journal article" date="2009" name="Nature">
        <title>The Schistosoma japonicum genome reveals features of host-parasite interplay.</title>
        <authorList>
            <person name="Liu F."/>
            <person name="Zhou Y."/>
            <person name="Wang Z.Q."/>
            <person name="Lu G."/>
            <person name="Zheng H."/>
            <person name="Brindley P.J."/>
            <person name="McManus D.P."/>
            <person name="Blair D."/>
            <person name="Zhang Q.H."/>
            <person name="Zhong Y."/>
            <person name="Wang S."/>
            <person name="Han Z.G."/>
            <person name="Chen Z."/>
        </authorList>
    </citation>
    <scope>NUCLEOTIDE SEQUENCE</scope>
    <source>
        <strain evidence="2">Anhui</strain>
    </source>
</reference>
<keyword evidence="1" id="KW-0812">Transmembrane</keyword>
<dbReference type="GO" id="GO:0061617">
    <property type="term" value="C:MICOS complex"/>
    <property type="evidence" value="ECO:0007669"/>
    <property type="project" value="InterPro"/>
</dbReference>
<dbReference type="EMBL" id="FN320393">
    <property type="protein sequence ID" value="CAX76119.1"/>
    <property type="molecule type" value="mRNA"/>
</dbReference>
<dbReference type="PANTHER" id="PTHR14564">
    <property type="entry name" value="MICOS COMPLEX SUBUNIT MIC26 / MIC27 FAMILY MEMBER"/>
    <property type="match status" value="1"/>
</dbReference>
<dbReference type="EMBL" id="FN320394">
    <property type="protein sequence ID" value="CAX76120.1"/>
    <property type="molecule type" value="mRNA"/>
</dbReference>
<dbReference type="EMBL" id="FN320395">
    <property type="protein sequence ID" value="CAX76121.1"/>
    <property type="molecule type" value="mRNA"/>
</dbReference>
<dbReference type="EMBL" id="FN320396">
    <property type="protein sequence ID" value="CAX76122.1"/>
    <property type="molecule type" value="mRNA"/>
</dbReference>
<organism evidence="2">
    <name type="scientific">Schistosoma japonicum</name>
    <name type="common">Blood fluke</name>
    <dbReference type="NCBI Taxonomy" id="6182"/>
    <lineage>
        <taxon>Eukaryota</taxon>
        <taxon>Metazoa</taxon>
        <taxon>Spiralia</taxon>
        <taxon>Lophotrochozoa</taxon>
        <taxon>Platyhelminthes</taxon>
        <taxon>Trematoda</taxon>
        <taxon>Digenea</taxon>
        <taxon>Strigeidida</taxon>
        <taxon>Schistosomatoidea</taxon>
        <taxon>Schistosomatidae</taxon>
        <taxon>Schistosoma</taxon>
    </lineage>
</organism>
<evidence type="ECO:0000256" key="1">
    <source>
        <dbReference type="SAM" id="Phobius"/>
    </source>
</evidence>
<dbReference type="InterPro" id="IPR033182">
    <property type="entry name" value="MIC26/MIC27_animal"/>
</dbReference>
<dbReference type="GO" id="GO:0042407">
    <property type="term" value="P:cristae formation"/>
    <property type="evidence" value="ECO:0007669"/>
    <property type="project" value="InterPro"/>
</dbReference>
<dbReference type="AlphaFoldDB" id="C1LN45"/>
<keyword evidence="1" id="KW-0472">Membrane</keyword>
<evidence type="ECO:0008006" key="3">
    <source>
        <dbReference type="Google" id="ProtNLM"/>
    </source>
</evidence>
<reference evidence="2" key="2">
    <citation type="submission" date="2009-03" db="EMBL/GenBank/DDBJ databases">
        <authorList>
            <person name="Gang L."/>
        </authorList>
    </citation>
    <scope>NUCLEOTIDE SEQUENCE</scope>
    <source>
        <strain evidence="2">Anhui</strain>
    </source>
</reference>
<name>C1LN45_SCHJA</name>
<dbReference type="EMBL" id="FN320397">
    <property type="protein sequence ID" value="CAX76123.1"/>
    <property type="molecule type" value="mRNA"/>
</dbReference>
<sequence>MKELPIYSEYLDNATYILEKKNVTAIEGLLVQLVHPLRIEIQELFAQSKRHLVKYQSNFNKTSSYLVRIIRDEPVIFARIGFIASCSLGGWILGYKGHSIRKLLYASVGGCTATVVCFPNSSLSSMKYACNIGKEKFTEITRKFSN</sequence>